<evidence type="ECO:0000313" key="3">
    <source>
        <dbReference type="Proteomes" id="UP001476798"/>
    </source>
</evidence>
<organism evidence="2 3">
    <name type="scientific">Goodea atripinnis</name>
    <dbReference type="NCBI Taxonomy" id="208336"/>
    <lineage>
        <taxon>Eukaryota</taxon>
        <taxon>Metazoa</taxon>
        <taxon>Chordata</taxon>
        <taxon>Craniata</taxon>
        <taxon>Vertebrata</taxon>
        <taxon>Euteleostomi</taxon>
        <taxon>Actinopterygii</taxon>
        <taxon>Neopterygii</taxon>
        <taxon>Teleostei</taxon>
        <taxon>Neoteleostei</taxon>
        <taxon>Acanthomorphata</taxon>
        <taxon>Ovalentaria</taxon>
        <taxon>Atherinomorphae</taxon>
        <taxon>Cyprinodontiformes</taxon>
        <taxon>Goodeidae</taxon>
        <taxon>Goodea</taxon>
    </lineage>
</organism>
<proteinExistence type="predicted"/>
<reference evidence="2 3" key="1">
    <citation type="submission" date="2021-06" db="EMBL/GenBank/DDBJ databases">
        <authorList>
            <person name="Palmer J.M."/>
        </authorList>
    </citation>
    <scope>NUCLEOTIDE SEQUENCE [LARGE SCALE GENOMIC DNA]</scope>
    <source>
        <strain evidence="2 3">GA_2019</strain>
        <tissue evidence="2">Muscle</tissue>
    </source>
</reference>
<sequence>MITSYPRFLPAATSGAPRGSLAAAVGPRGEQESSKGLQPTPQRSDEAAEGTCTCRFDLSSAASHDYLNGAAWRCCRGSFGLRWTDQSGCESQCVGAVTFHPEFPADVLEIPVPSDKTLWPIIKLHEEQNSHFYFHTLRYDFHKIPHLQHKHSYMCALVCQRNE</sequence>
<comment type="caution">
    <text evidence="2">The sequence shown here is derived from an EMBL/GenBank/DDBJ whole genome shotgun (WGS) entry which is preliminary data.</text>
</comment>
<dbReference type="Proteomes" id="UP001476798">
    <property type="component" value="Unassembled WGS sequence"/>
</dbReference>
<name>A0ABV0N847_9TELE</name>
<feature type="region of interest" description="Disordered" evidence="1">
    <location>
        <begin position="1"/>
        <end position="45"/>
    </location>
</feature>
<evidence type="ECO:0000256" key="1">
    <source>
        <dbReference type="SAM" id="MobiDB-lite"/>
    </source>
</evidence>
<evidence type="ECO:0000313" key="2">
    <source>
        <dbReference type="EMBL" id="MEQ2167099.1"/>
    </source>
</evidence>
<keyword evidence="3" id="KW-1185">Reference proteome</keyword>
<accession>A0ABV0N847</accession>
<gene>
    <name evidence="2" type="ORF">GOODEAATRI_000688</name>
</gene>
<dbReference type="EMBL" id="JAHRIO010030005">
    <property type="protein sequence ID" value="MEQ2167099.1"/>
    <property type="molecule type" value="Genomic_DNA"/>
</dbReference>
<protein>
    <submittedName>
        <fullName evidence="2">Uncharacterized protein</fullName>
    </submittedName>
</protein>